<evidence type="ECO:0000313" key="3">
    <source>
        <dbReference type="Proteomes" id="UP000682202"/>
    </source>
</evidence>
<feature type="transmembrane region" description="Helical" evidence="1">
    <location>
        <begin position="133"/>
        <end position="153"/>
    </location>
</feature>
<evidence type="ECO:0000256" key="1">
    <source>
        <dbReference type="SAM" id="Phobius"/>
    </source>
</evidence>
<feature type="transmembrane region" description="Helical" evidence="1">
    <location>
        <begin position="204"/>
        <end position="224"/>
    </location>
</feature>
<dbReference type="KEGG" id="mspg:F6B93_07405"/>
<dbReference type="EMBL" id="CP046600">
    <property type="protein sequence ID" value="QUR66942.1"/>
    <property type="molecule type" value="Genomic_DNA"/>
</dbReference>
<feature type="transmembrane region" description="Helical" evidence="1">
    <location>
        <begin position="55"/>
        <end position="81"/>
    </location>
</feature>
<dbReference type="RefSeq" id="WP_211698509.1">
    <property type="nucleotide sequence ID" value="NZ_CP046600.1"/>
</dbReference>
<feature type="transmembrane region" description="Helical" evidence="1">
    <location>
        <begin position="6"/>
        <end position="34"/>
    </location>
</feature>
<name>A0A975PWD8_9MYCO</name>
<keyword evidence="3" id="KW-1185">Reference proteome</keyword>
<reference evidence="2" key="1">
    <citation type="submission" date="2019-12" db="EMBL/GenBank/DDBJ databases">
        <title>Mycobacterium spongiae sp. nov.</title>
        <authorList>
            <person name="Stinear T."/>
        </authorList>
    </citation>
    <scope>NUCLEOTIDE SEQUENCE</scope>
    <source>
        <strain evidence="2">FSD4b-SM</strain>
    </source>
</reference>
<dbReference type="Proteomes" id="UP000682202">
    <property type="component" value="Chromosome"/>
</dbReference>
<sequence length="308" mass="32133">MNDALIGLAFAAGLVAALNPCGFAMLPAYLLLVVRGQQSAEPAGLVSPTSQVGRAVAATAVMALGFLTVFGVFGALTISAASTVQRYLPYVTVLIGVTLVALGVWLLSGRELTGLTPRQLGVRWAPTVRLGSMYGYGVSYAIASLSCTIGPFLAVTGAGLRGGSILGSVAIYLSYVAGLTLVVGVLAIGAATASSALVDRMRRILPFVNRIGGAVLVLVGLYVAHYGRYEVRLFHGSAGVAPSPQDGVIAAAARVQAVLAGWVQQHGAWPWVLALAVMAVGALIGRWYRHVRVDRRPRVRNRRELTSP</sequence>
<keyword evidence="1" id="KW-0472">Membrane</keyword>
<protein>
    <submittedName>
        <fullName evidence="2">Cytochrome c biogenesis protein CcdA</fullName>
    </submittedName>
</protein>
<dbReference type="InterPro" id="IPR051790">
    <property type="entry name" value="Cytochrome_c-biogenesis_DsbD"/>
</dbReference>
<keyword evidence="1" id="KW-0812">Transmembrane</keyword>
<proteinExistence type="predicted"/>
<feature type="transmembrane region" description="Helical" evidence="1">
    <location>
        <begin position="268"/>
        <end position="288"/>
    </location>
</feature>
<feature type="transmembrane region" description="Helical" evidence="1">
    <location>
        <begin position="87"/>
        <end position="108"/>
    </location>
</feature>
<dbReference type="PANTHER" id="PTHR31272:SF4">
    <property type="entry name" value="CYTOCHROME C-TYPE BIOGENESIS PROTEIN HI_1454-RELATED"/>
    <property type="match status" value="1"/>
</dbReference>
<organism evidence="2 3">
    <name type="scientific">Mycobacterium spongiae</name>
    <dbReference type="NCBI Taxonomy" id="886343"/>
    <lineage>
        <taxon>Bacteria</taxon>
        <taxon>Bacillati</taxon>
        <taxon>Actinomycetota</taxon>
        <taxon>Actinomycetes</taxon>
        <taxon>Mycobacteriales</taxon>
        <taxon>Mycobacteriaceae</taxon>
        <taxon>Mycobacterium</taxon>
    </lineage>
</organism>
<feature type="transmembrane region" description="Helical" evidence="1">
    <location>
        <begin position="165"/>
        <end position="192"/>
    </location>
</feature>
<keyword evidence="1" id="KW-1133">Transmembrane helix</keyword>
<dbReference type="PANTHER" id="PTHR31272">
    <property type="entry name" value="CYTOCHROME C-TYPE BIOGENESIS PROTEIN HI_1454-RELATED"/>
    <property type="match status" value="1"/>
</dbReference>
<dbReference type="AlphaFoldDB" id="A0A975PWD8"/>
<gene>
    <name evidence="2" type="ORF">F6B93_07405</name>
</gene>
<evidence type="ECO:0000313" key="2">
    <source>
        <dbReference type="EMBL" id="QUR66942.1"/>
    </source>
</evidence>
<accession>A0A975PWD8</accession>